<organism evidence="2 3">
    <name type="scientific">Flectobacillus roseus</name>
    <dbReference type="NCBI Taxonomy" id="502259"/>
    <lineage>
        <taxon>Bacteria</taxon>
        <taxon>Pseudomonadati</taxon>
        <taxon>Bacteroidota</taxon>
        <taxon>Cytophagia</taxon>
        <taxon>Cytophagales</taxon>
        <taxon>Flectobacillaceae</taxon>
        <taxon>Flectobacillus</taxon>
    </lineage>
</organism>
<evidence type="ECO:0000256" key="1">
    <source>
        <dbReference type="SAM" id="Phobius"/>
    </source>
</evidence>
<comment type="caution">
    <text evidence="2">The sequence shown here is derived from an EMBL/GenBank/DDBJ whole genome shotgun (WGS) entry which is preliminary data.</text>
</comment>
<reference evidence="2 3" key="1">
    <citation type="submission" date="2023-05" db="EMBL/GenBank/DDBJ databases">
        <title>Novel species of genus Flectobacillus isolated from stream in China.</title>
        <authorList>
            <person name="Lu H."/>
        </authorList>
    </citation>
    <scope>NUCLEOTIDE SEQUENCE [LARGE SCALE GENOMIC DNA]</scope>
    <source>
        <strain evidence="2 3">KCTC 42575</strain>
    </source>
</reference>
<protein>
    <submittedName>
        <fullName evidence="2">Uncharacterized protein</fullName>
    </submittedName>
</protein>
<keyword evidence="1" id="KW-0472">Membrane</keyword>
<evidence type="ECO:0000313" key="2">
    <source>
        <dbReference type="EMBL" id="MDI9862590.1"/>
    </source>
</evidence>
<accession>A0ABT6YG99</accession>
<dbReference type="Proteomes" id="UP001236507">
    <property type="component" value="Unassembled WGS sequence"/>
</dbReference>
<sequence>MENTNQFTPTESKYVNGQVIESRNSSNMPEFSTTKPAHIEFYTLNQYELDIISKGADSPLHLTFFFFSFPISFGALITLMFASISSLSTLKLQLTLTIIVVFGVISIWALLKWYFSKNELKELIKIIKSREKIVS</sequence>
<dbReference type="EMBL" id="JASHIF010000034">
    <property type="protein sequence ID" value="MDI9862590.1"/>
    <property type="molecule type" value="Genomic_DNA"/>
</dbReference>
<gene>
    <name evidence="2" type="ORF">QM524_25415</name>
</gene>
<dbReference type="RefSeq" id="WP_283346825.1">
    <property type="nucleotide sequence ID" value="NZ_JASHIF010000034.1"/>
</dbReference>
<keyword evidence="1" id="KW-0812">Transmembrane</keyword>
<keyword evidence="1" id="KW-1133">Transmembrane helix</keyword>
<evidence type="ECO:0000313" key="3">
    <source>
        <dbReference type="Proteomes" id="UP001236507"/>
    </source>
</evidence>
<feature type="transmembrane region" description="Helical" evidence="1">
    <location>
        <begin position="94"/>
        <end position="115"/>
    </location>
</feature>
<name>A0ABT6YG99_9BACT</name>
<proteinExistence type="predicted"/>
<keyword evidence="3" id="KW-1185">Reference proteome</keyword>
<feature type="transmembrane region" description="Helical" evidence="1">
    <location>
        <begin position="62"/>
        <end position="82"/>
    </location>
</feature>